<dbReference type="GO" id="GO:0005096">
    <property type="term" value="F:GTPase activator activity"/>
    <property type="evidence" value="ECO:0007669"/>
    <property type="project" value="UniProtKB-KW"/>
</dbReference>
<dbReference type="PANTHER" id="PTHR23180:SF407">
    <property type="entry name" value="ARF-GAP WITH COILED-COIL, ANK REPEAT AND PH DOMAIN-CONTAINING PROTEIN 3"/>
    <property type="match status" value="1"/>
</dbReference>
<dbReference type="InterPro" id="IPR037278">
    <property type="entry name" value="ARFGAP/RecO"/>
</dbReference>
<dbReference type="CDD" id="cd13250">
    <property type="entry name" value="PH_ACAP"/>
    <property type="match status" value="1"/>
</dbReference>
<dbReference type="GO" id="GO:0008270">
    <property type="term" value="F:zinc ion binding"/>
    <property type="evidence" value="ECO:0007669"/>
    <property type="project" value="UniProtKB-KW"/>
</dbReference>
<dbReference type="Gene3D" id="1.10.220.150">
    <property type="entry name" value="Arf GTPase activating protein"/>
    <property type="match status" value="1"/>
</dbReference>
<dbReference type="InterPro" id="IPR045258">
    <property type="entry name" value="ACAP1/2/3-like"/>
</dbReference>
<dbReference type="AlphaFoldDB" id="A0A8C9SFT1"/>
<proteinExistence type="predicted"/>
<dbReference type="PROSITE" id="PS50003">
    <property type="entry name" value="PH_DOMAIN"/>
    <property type="match status" value="1"/>
</dbReference>
<reference evidence="13" key="2">
    <citation type="submission" date="2025-08" db="UniProtKB">
        <authorList>
            <consortium name="Ensembl"/>
        </authorList>
    </citation>
    <scope>IDENTIFICATION</scope>
</reference>
<reference evidence="13" key="3">
    <citation type="submission" date="2025-09" db="UniProtKB">
        <authorList>
            <consortium name="Ensembl"/>
        </authorList>
    </citation>
    <scope>IDENTIFICATION</scope>
</reference>
<evidence type="ECO:0000256" key="5">
    <source>
        <dbReference type="ARBA" id="ARBA00022833"/>
    </source>
</evidence>
<evidence type="ECO:0000256" key="3">
    <source>
        <dbReference type="ARBA" id="ARBA00022737"/>
    </source>
</evidence>
<keyword evidence="4 8" id="KW-0863">Zinc-finger</keyword>
<evidence type="ECO:0000313" key="13">
    <source>
        <dbReference type="Ensembl" id="ENSSFOP00015032403.2"/>
    </source>
</evidence>
<dbReference type="FunFam" id="1.25.40.20:FF:000020">
    <property type="entry name" value="Arf-GAP with coiled-coil, ANK repeat and PH domain-containing protein 2"/>
    <property type="match status" value="1"/>
</dbReference>
<dbReference type="FunFam" id="1.10.220.150:FF:000007">
    <property type="entry name" value="Arf-GAP with coiled-coil, ANK repeat and PH domain-containing protein 2"/>
    <property type="match status" value="1"/>
</dbReference>
<keyword evidence="9" id="KW-0967">Endosome</keyword>
<evidence type="ECO:0000256" key="10">
    <source>
        <dbReference type="SAM" id="MobiDB-lite"/>
    </source>
</evidence>
<feature type="repeat" description="ANK" evidence="7">
    <location>
        <begin position="594"/>
        <end position="626"/>
    </location>
</feature>
<dbReference type="PROSITE" id="PS50115">
    <property type="entry name" value="ARFGAP"/>
    <property type="match status" value="1"/>
</dbReference>
<dbReference type="SMART" id="SM00233">
    <property type="entry name" value="PH"/>
    <property type="match status" value="1"/>
</dbReference>
<dbReference type="Pfam" id="PF00169">
    <property type="entry name" value="PH"/>
    <property type="match status" value="1"/>
</dbReference>
<evidence type="ECO:0000256" key="4">
    <source>
        <dbReference type="ARBA" id="ARBA00022771"/>
    </source>
</evidence>
<feature type="region of interest" description="Disordered" evidence="10">
    <location>
        <begin position="480"/>
        <end position="559"/>
    </location>
</feature>
<comment type="activity regulation">
    <text evidence="9">GAP activity stimulated by phosphatidylinositol 4,5-bisphosphate (PIP2) and phosphatidic acid.</text>
</comment>
<evidence type="ECO:0000259" key="11">
    <source>
        <dbReference type="PROSITE" id="PS50003"/>
    </source>
</evidence>
<dbReference type="InterPro" id="IPR036770">
    <property type="entry name" value="Ankyrin_rpt-contain_sf"/>
</dbReference>
<dbReference type="InterPro" id="IPR038508">
    <property type="entry name" value="ArfGAP_dom_sf"/>
</dbReference>
<evidence type="ECO:0000256" key="8">
    <source>
        <dbReference type="PROSITE-ProRule" id="PRU00288"/>
    </source>
</evidence>
<evidence type="ECO:0000313" key="14">
    <source>
        <dbReference type="Proteomes" id="UP000694397"/>
    </source>
</evidence>
<keyword evidence="5 9" id="KW-0862">Zinc</keyword>
<dbReference type="Gene3D" id="1.20.1270.60">
    <property type="entry name" value="Arfaptin homology (AH) domain/BAR domain"/>
    <property type="match status" value="1"/>
</dbReference>
<keyword evidence="1 9" id="KW-0343">GTPase activation</keyword>
<dbReference type="InterPro" id="IPR011993">
    <property type="entry name" value="PH-like_dom_sf"/>
</dbReference>
<dbReference type="SUPFAM" id="SSF57863">
    <property type="entry name" value="ArfGap/RecO-like zinc finger"/>
    <property type="match status" value="1"/>
</dbReference>
<comment type="domain">
    <text evidence="9">PH domain binds phospholipids including phosphatidic acid, phosphatidylinositol 3-phosphate, phosphatidylinositol 3,5-bisphosphate (PIP2) and phosphatidylinositol 3,4,5-trisphosphate (PIP3). May mediate protein binding to PIP2 or PIP3 containing membranes.</text>
</comment>
<dbReference type="FunFam" id="2.30.29.30:FF:000026">
    <property type="entry name" value="Arf-GAP with coiled-coil, ANK repeat and PH domain-containing protein 2"/>
    <property type="match status" value="1"/>
</dbReference>
<feature type="domain" description="PH" evidence="11">
    <location>
        <begin position="229"/>
        <end position="324"/>
    </location>
</feature>
<comment type="subcellular location">
    <subcellularLocation>
        <location evidence="9">Endosome membrane</location>
        <topology evidence="9">Peripheral membrane protein</topology>
    </subcellularLocation>
</comment>
<dbReference type="InterPro" id="IPR001849">
    <property type="entry name" value="PH_domain"/>
</dbReference>
<dbReference type="InterPro" id="IPR004148">
    <property type="entry name" value="BAR_dom"/>
</dbReference>
<dbReference type="InterPro" id="IPR027267">
    <property type="entry name" value="AH/BAR_dom_sf"/>
</dbReference>
<evidence type="ECO:0000256" key="9">
    <source>
        <dbReference type="RuleBase" id="RU369028"/>
    </source>
</evidence>
<keyword evidence="3 9" id="KW-0677">Repeat</keyword>
<feature type="region of interest" description="Disordered" evidence="10">
    <location>
        <begin position="716"/>
        <end position="737"/>
    </location>
</feature>
<dbReference type="SUPFAM" id="SSF50729">
    <property type="entry name" value="PH domain-like"/>
    <property type="match status" value="1"/>
</dbReference>
<dbReference type="PANTHER" id="PTHR23180">
    <property type="entry name" value="CENTAURIN/ARF"/>
    <property type="match status" value="1"/>
</dbReference>
<dbReference type="GeneTree" id="ENSGT00940000156199"/>
<comment type="function">
    <text evidence="9">GTPase-activating protein for the ADP ribosylation factor family.</text>
</comment>
<gene>
    <name evidence="13" type="primary">ACAP3</name>
    <name evidence="13" type="synonym">acap3a</name>
</gene>
<evidence type="ECO:0000259" key="12">
    <source>
        <dbReference type="PROSITE" id="PS50115"/>
    </source>
</evidence>
<feature type="domain" description="Arf-GAP" evidence="12">
    <location>
        <begin position="359"/>
        <end position="481"/>
    </location>
</feature>
<dbReference type="PROSITE" id="PS50088">
    <property type="entry name" value="ANK_REPEAT"/>
    <property type="match status" value="2"/>
</dbReference>
<accession>A0A8C9SFT1</accession>
<dbReference type="SMART" id="SM00248">
    <property type="entry name" value="ANK"/>
    <property type="match status" value="4"/>
</dbReference>
<protein>
    <recommendedName>
        <fullName evidence="9">Arf-GAP with coiled-coil, ANK repeat and PH domain-containing protein</fullName>
        <shortName evidence="9">Cnt-b</shortName>
    </recommendedName>
    <alternativeName>
        <fullName evidence="9">Centaurin-beta</fullName>
    </alternativeName>
</protein>
<reference evidence="13 14" key="1">
    <citation type="submission" date="2019-04" db="EMBL/GenBank/DDBJ databases">
        <authorList>
            <consortium name="Wellcome Sanger Institute Data Sharing"/>
        </authorList>
    </citation>
    <scope>NUCLEOTIDE SEQUENCE [LARGE SCALE GENOMIC DNA]</scope>
</reference>
<dbReference type="Gene3D" id="1.25.40.20">
    <property type="entry name" value="Ankyrin repeat-containing domain"/>
    <property type="match status" value="1"/>
</dbReference>
<dbReference type="Pfam" id="PF01412">
    <property type="entry name" value="ArfGap"/>
    <property type="match status" value="1"/>
</dbReference>
<comment type="domain">
    <text evidence="9">The BAR domain mediates homodimerization, it can neither bind membrane nor impart curvature, but instead requires the neighboring PH domain to achieve these functions.</text>
</comment>
<evidence type="ECO:0000256" key="2">
    <source>
        <dbReference type="ARBA" id="ARBA00022723"/>
    </source>
</evidence>
<dbReference type="SUPFAM" id="SSF48403">
    <property type="entry name" value="Ankyrin repeat"/>
    <property type="match status" value="1"/>
</dbReference>
<dbReference type="InterPro" id="IPR002110">
    <property type="entry name" value="Ankyrin_rpt"/>
</dbReference>
<feature type="compositionally biased region" description="Basic residues" evidence="10">
    <location>
        <begin position="489"/>
        <end position="499"/>
    </location>
</feature>
<evidence type="ECO:0000256" key="1">
    <source>
        <dbReference type="ARBA" id="ARBA00022468"/>
    </source>
</evidence>
<dbReference type="SMART" id="SM00105">
    <property type="entry name" value="ArfGap"/>
    <property type="match status" value="1"/>
</dbReference>
<dbReference type="GO" id="GO:0010008">
    <property type="term" value="C:endosome membrane"/>
    <property type="evidence" value="ECO:0007669"/>
    <property type="project" value="UniProtKB-SubCell"/>
</dbReference>
<dbReference type="Pfam" id="PF16746">
    <property type="entry name" value="BAR_3"/>
    <property type="match status" value="1"/>
</dbReference>
<dbReference type="InterPro" id="IPR001164">
    <property type="entry name" value="ArfGAP_dom"/>
</dbReference>
<dbReference type="Proteomes" id="UP000694397">
    <property type="component" value="Chromosome 19"/>
</dbReference>
<evidence type="ECO:0000256" key="7">
    <source>
        <dbReference type="PROSITE-ProRule" id="PRU00023"/>
    </source>
</evidence>
<name>A0A8C9SFT1_SCLFO</name>
<evidence type="ECO:0000256" key="6">
    <source>
        <dbReference type="ARBA" id="ARBA00023043"/>
    </source>
</evidence>
<dbReference type="CDD" id="cd08850">
    <property type="entry name" value="ArfGap_ACAP3"/>
    <property type="match status" value="1"/>
</dbReference>
<dbReference type="FunFam" id="1.20.1270.60:FF:000025">
    <property type="entry name" value="arf-GAP with coiled-coil, ANK repeat and PH domain-containing protein 2"/>
    <property type="match status" value="1"/>
</dbReference>
<keyword evidence="2 9" id="KW-0479">Metal-binding</keyword>
<keyword evidence="14" id="KW-1185">Reference proteome</keyword>
<keyword evidence="6 7" id="KW-0040">ANK repeat</keyword>
<dbReference type="Gene3D" id="2.30.29.30">
    <property type="entry name" value="Pleckstrin-homology domain (PH domain)/Phosphotyrosine-binding domain (PTB)"/>
    <property type="match status" value="1"/>
</dbReference>
<organism evidence="13 14">
    <name type="scientific">Scleropages formosus</name>
    <name type="common">Asian bonytongue</name>
    <name type="synonym">Osteoglossum formosum</name>
    <dbReference type="NCBI Taxonomy" id="113540"/>
    <lineage>
        <taxon>Eukaryota</taxon>
        <taxon>Metazoa</taxon>
        <taxon>Chordata</taxon>
        <taxon>Craniata</taxon>
        <taxon>Vertebrata</taxon>
        <taxon>Euteleostomi</taxon>
        <taxon>Actinopterygii</taxon>
        <taxon>Neopterygii</taxon>
        <taxon>Teleostei</taxon>
        <taxon>Osteoglossocephala</taxon>
        <taxon>Osteoglossomorpha</taxon>
        <taxon>Osteoglossiformes</taxon>
        <taxon>Osteoglossidae</taxon>
        <taxon>Scleropages</taxon>
    </lineage>
</organism>
<dbReference type="PROSITE" id="PS50297">
    <property type="entry name" value="ANK_REP_REGION"/>
    <property type="match status" value="1"/>
</dbReference>
<dbReference type="Pfam" id="PF00023">
    <property type="entry name" value="Ank"/>
    <property type="match status" value="1"/>
</dbReference>
<dbReference type="SUPFAM" id="SSF103657">
    <property type="entry name" value="BAR/IMD domain-like"/>
    <property type="match status" value="1"/>
</dbReference>
<feature type="repeat" description="ANK" evidence="7">
    <location>
        <begin position="627"/>
        <end position="659"/>
    </location>
</feature>
<dbReference type="PRINTS" id="PR00405">
    <property type="entry name" value="REVINTRACTNG"/>
</dbReference>
<dbReference type="Ensembl" id="ENSSFOT00015032762.2">
    <property type="protein sequence ID" value="ENSSFOP00015032403.2"/>
    <property type="gene ID" value="ENSSFOG00015020676.2"/>
</dbReference>
<feature type="compositionally biased region" description="Acidic residues" evidence="10">
    <location>
        <begin position="532"/>
        <end position="552"/>
    </location>
</feature>
<sequence length="737" mass="82899">ALRASSFSHASKYAHAPRLVKLCSGMIEAGKAYVSANKLFVNGIRDLSQQCKKDEMISILFDQAQRSVKQQLHNFVKEDVRKFKETKKQFDKVREDMEMAQVKNAQAPRNKPHEVEEATGTLTITRKCFRHLALDYVLQINVLQAKKKFEILDAMLSFMHAQHTLFQQGYNLLDEIDPYMKRLAAELDQLVIDSAVEKRDMEHKHATIQQRDFSYDDSKVEFNVDAPNGVVMEGYLFKRASNAFKTWNRRWFSIQNSQLVYQKKLKDSLTVVVEDLRLCSVKPCEDIERRFCFEVVSPTKSCMLQAESEKLRQAWIQAVQASIASAYRESPDNCYIEVSRPLGSIDSASEPRERSIRGDGILQRVQSVPGNEHCCDCGQADPRWASINLGILLCIECSGIHRSLGVHCSKVRSLTLDSWEPELLKLMCELGNSIINHIYEGSCEELGLKKPGPSSSRQEKEAWIKAKYVEKRFLKKMAGGETLANGERKSRRWSVKKCQRHDSSTKAPKSRRKHRQEPGSASPHVRVFAPPECEESEESSGEAELEPEASDPEDPRDLHPSALLYKASRARNLPFMAEALAHGADVNSVHEEDESKSPLIQAVIGGSLIACEFLLQNGADVNQRDARGRGPLHHATYLGHTGQVCLFLKRGATQTCGDDDGQDPLSIAVQAANADIVTLLRLARMNEEMRESEGPLGQPGDTTYLDIFREFSHMASHNPEKLKRPGSFSPPGVPHLT</sequence>